<dbReference type="Pfam" id="PF06764">
    <property type="entry name" value="DUF1223"/>
    <property type="match status" value="1"/>
</dbReference>
<dbReference type="InterPro" id="IPR013783">
    <property type="entry name" value="Ig-like_fold"/>
</dbReference>
<keyword evidence="1" id="KW-0732">Signal</keyword>
<organism evidence="2 3">
    <name type="scientific">Methylotenera versatilis (strain 301)</name>
    <dbReference type="NCBI Taxonomy" id="666681"/>
    <lineage>
        <taxon>Bacteria</taxon>
        <taxon>Pseudomonadati</taxon>
        <taxon>Pseudomonadota</taxon>
        <taxon>Betaproteobacteria</taxon>
        <taxon>Nitrosomonadales</taxon>
        <taxon>Methylophilaceae</taxon>
        <taxon>Methylotenera</taxon>
    </lineage>
</organism>
<dbReference type="InterPro" id="IPR010634">
    <property type="entry name" value="DUF1223"/>
</dbReference>
<evidence type="ECO:0008006" key="4">
    <source>
        <dbReference type="Google" id="ProtNLM"/>
    </source>
</evidence>
<dbReference type="InterPro" id="IPR036249">
    <property type="entry name" value="Thioredoxin-like_sf"/>
</dbReference>
<protein>
    <recommendedName>
        <fullName evidence="4">Secreted protein</fullName>
    </recommendedName>
</protein>
<proteinExistence type="predicted"/>
<dbReference type="Gene3D" id="2.60.40.10">
    <property type="entry name" value="Immunoglobulins"/>
    <property type="match status" value="1"/>
</dbReference>
<dbReference type="eggNOG" id="COG5429">
    <property type="taxonomic scope" value="Bacteria"/>
</dbReference>
<dbReference type="HOGENOM" id="CLU_065609_1_0_4"/>
<gene>
    <name evidence="2" type="ordered locus">M301_2592</name>
</gene>
<dbReference type="PANTHER" id="PTHR36057:SF1">
    <property type="entry name" value="LIPOPROTEIN LIPID ATTACHMENT SITE-LIKE PROTEIN, PUTATIVE (DUF1223)-RELATED"/>
    <property type="match status" value="1"/>
</dbReference>
<evidence type="ECO:0000313" key="3">
    <source>
        <dbReference type="Proteomes" id="UP000000383"/>
    </source>
</evidence>
<accession>D7DNE8</accession>
<reference evidence="2 3" key="2">
    <citation type="journal article" date="2011" name="J. Bacteriol.">
        <title>Genomes of three methylotrophs from a single niche uncover genetic and metabolic divergence of Methylophilaceae.</title>
        <authorList>
            <person name="Lapidus A."/>
            <person name="Clum A."/>
            <person name="Labutti K."/>
            <person name="Kaluzhnaya M.G."/>
            <person name="Lim S."/>
            <person name="Beck D.A."/>
            <person name="Glavina Del Rio T."/>
            <person name="Nolan M."/>
            <person name="Mavromatis K."/>
            <person name="Huntemann M."/>
            <person name="Lucas S."/>
            <person name="Lidstrom M.E."/>
            <person name="Ivanova N."/>
            <person name="Chistoserdova L."/>
        </authorList>
    </citation>
    <scope>NUCLEOTIDE SEQUENCE [LARGE SCALE GENOMIC DNA]</scope>
    <source>
        <strain evidence="2 3">301</strain>
    </source>
</reference>
<dbReference type="KEGG" id="meh:M301_2592"/>
<keyword evidence="3" id="KW-1185">Reference proteome</keyword>
<dbReference type="STRING" id="666681.M301_2592"/>
<name>D7DNE8_METV0</name>
<evidence type="ECO:0000256" key="1">
    <source>
        <dbReference type="SAM" id="SignalP"/>
    </source>
</evidence>
<feature type="chain" id="PRO_5003094849" description="Secreted protein" evidence="1">
    <location>
        <begin position="24"/>
        <end position="256"/>
    </location>
</feature>
<dbReference type="PANTHER" id="PTHR36057">
    <property type="match status" value="1"/>
</dbReference>
<dbReference type="AlphaFoldDB" id="D7DNE8"/>
<dbReference type="EMBL" id="CP002056">
    <property type="protein sequence ID" value="ADI30949.1"/>
    <property type="molecule type" value="Genomic_DNA"/>
</dbReference>
<dbReference type="OrthoDB" id="9808254at2"/>
<dbReference type="Proteomes" id="UP000000383">
    <property type="component" value="Chromosome"/>
</dbReference>
<sequence length="256" mass="28162" precursor="true">MRIIPKIAFALSLINLVMQPAIAAECSAKSGTATVPLLELYTSEGCSSCPPADKWLSDLKPDTKKIIPLAFHVDYWDYIGWKDKFSKAEYSDRQRKTAAFAGAGFVYTPQFVLNGRDFKGADTSRLNQAVSASQKLASRANLSLNAIMQVNGEITLKATAQAVNSAEINNADIFIAIYENKLVSQVNAGENNGRELKHDYVVRDLLGAYQLSNKNEFAKSFTLKPEWKGRQAGAVIFIQDSKNGEILQSLQLPFCS</sequence>
<dbReference type="SUPFAM" id="SSF52833">
    <property type="entry name" value="Thioredoxin-like"/>
    <property type="match status" value="1"/>
</dbReference>
<dbReference type="RefSeq" id="WP_013149256.1">
    <property type="nucleotide sequence ID" value="NC_014207.1"/>
</dbReference>
<reference evidence="3" key="1">
    <citation type="submission" date="2010-05" db="EMBL/GenBank/DDBJ databases">
        <title>Complete sequence of Methylotenera sp. 301.</title>
        <authorList>
            <person name="Lucas S."/>
            <person name="Copeland A."/>
            <person name="Lapidus A."/>
            <person name="Cheng J.-F."/>
            <person name="Bruce D."/>
            <person name="Goodwin L."/>
            <person name="Pitluck S."/>
            <person name="Clum A."/>
            <person name="Land M."/>
            <person name="Hauser L."/>
            <person name="Kyrpides N."/>
            <person name="Ivanova N."/>
            <person name="Chistoservova L."/>
            <person name="Kalyuzhnaya M."/>
            <person name="Woyke T."/>
        </authorList>
    </citation>
    <scope>NUCLEOTIDE SEQUENCE [LARGE SCALE GENOMIC DNA]</scope>
    <source>
        <strain evidence="3">301</strain>
    </source>
</reference>
<evidence type="ECO:0000313" key="2">
    <source>
        <dbReference type="EMBL" id="ADI30949.1"/>
    </source>
</evidence>
<feature type="signal peptide" evidence="1">
    <location>
        <begin position="1"/>
        <end position="23"/>
    </location>
</feature>